<feature type="compositionally biased region" description="Basic and acidic residues" evidence="1">
    <location>
        <begin position="49"/>
        <end position="63"/>
    </location>
</feature>
<name>A0A9E7KHM7_9LILI</name>
<evidence type="ECO:0000313" key="2">
    <source>
        <dbReference type="EMBL" id="URE18802.1"/>
    </source>
</evidence>
<evidence type="ECO:0000313" key="3">
    <source>
        <dbReference type="Proteomes" id="UP001055439"/>
    </source>
</evidence>
<dbReference type="AlphaFoldDB" id="A0A9E7KHM7"/>
<accession>A0A9E7KHM7</accession>
<feature type="region of interest" description="Disordered" evidence="1">
    <location>
        <begin position="38"/>
        <end position="63"/>
    </location>
</feature>
<sequence>MGISAHDWIRPNADGSFVDRSKEAGDNFNAVKGSLCNEPAANQEGLKTSQERRNHRTRDGIDC</sequence>
<gene>
    <name evidence="2" type="ORF">MUK42_12330</name>
</gene>
<dbReference type="Proteomes" id="UP001055439">
    <property type="component" value="Chromosome 7"/>
</dbReference>
<keyword evidence="3" id="KW-1185">Reference proteome</keyword>
<protein>
    <submittedName>
        <fullName evidence="2">Uncharacterized protein</fullName>
    </submittedName>
</protein>
<proteinExistence type="predicted"/>
<evidence type="ECO:0000256" key="1">
    <source>
        <dbReference type="SAM" id="MobiDB-lite"/>
    </source>
</evidence>
<organism evidence="2 3">
    <name type="scientific">Musa troglodytarum</name>
    <name type="common">fe'i banana</name>
    <dbReference type="NCBI Taxonomy" id="320322"/>
    <lineage>
        <taxon>Eukaryota</taxon>
        <taxon>Viridiplantae</taxon>
        <taxon>Streptophyta</taxon>
        <taxon>Embryophyta</taxon>
        <taxon>Tracheophyta</taxon>
        <taxon>Spermatophyta</taxon>
        <taxon>Magnoliopsida</taxon>
        <taxon>Liliopsida</taxon>
        <taxon>Zingiberales</taxon>
        <taxon>Musaceae</taxon>
        <taxon>Musa</taxon>
    </lineage>
</organism>
<dbReference type="EMBL" id="CP097509">
    <property type="protein sequence ID" value="URE18802.1"/>
    <property type="molecule type" value="Genomic_DNA"/>
</dbReference>
<reference evidence="2" key="1">
    <citation type="submission" date="2022-05" db="EMBL/GenBank/DDBJ databases">
        <title>The Musa troglodytarum L. genome provides insights into the mechanism of non-climacteric behaviour and enrichment of carotenoids.</title>
        <authorList>
            <person name="Wang J."/>
        </authorList>
    </citation>
    <scope>NUCLEOTIDE SEQUENCE</scope>
    <source>
        <tissue evidence="2">Leaf</tissue>
    </source>
</reference>